<keyword evidence="2" id="KW-0539">Nucleus</keyword>
<evidence type="ECO:0000256" key="3">
    <source>
        <dbReference type="ARBA" id="ARBA00038335"/>
    </source>
</evidence>
<comment type="subcellular location">
    <subcellularLocation>
        <location evidence="1">Nucleus</location>
        <location evidence="1">Nucleolus</location>
    </subcellularLocation>
</comment>
<dbReference type="OrthoDB" id="30195at2759"/>
<feature type="compositionally biased region" description="Acidic residues" evidence="4">
    <location>
        <begin position="426"/>
        <end position="435"/>
    </location>
</feature>
<feature type="domain" description="Small-subunit processome Utp12" evidence="5">
    <location>
        <begin position="496"/>
        <end position="591"/>
    </location>
</feature>
<protein>
    <recommendedName>
        <fullName evidence="5">Small-subunit processome Utp12 domain-containing protein</fullName>
    </recommendedName>
</protein>
<feature type="compositionally biased region" description="Acidic residues" evidence="4">
    <location>
        <begin position="454"/>
        <end position="467"/>
    </location>
</feature>
<gene>
    <name evidence="6" type="ORF">PHATRDRAFT_47526</name>
</gene>
<dbReference type="GeneID" id="7202769"/>
<evidence type="ECO:0000313" key="7">
    <source>
        <dbReference type="Proteomes" id="UP000000759"/>
    </source>
</evidence>
<dbReference type="Proteomes" id="UP000000759">
    <property type="component" value="Chromosome 14"/>
</dbReference>
<comment type="similarity">
    <text evidence="3">Belongs to the UTP5 family.</text>
</comment>
<dbReference type="InParanoid" id="B7G3Z5"/>
<dbReference type="InterPro" id="IPR007148">
    <property type="entry name" value="SSU_processome_Utp12"/>
</dbReference>
<dbReference type="PANTHER" id="PTHR44267:SF1">
    <property type="entry name" value="WD REPEAT-CONTAINING PROTEIN 43"/>
    <property type="match status" value="1"/>
</dbReference>
<proteinExistence type="inferred from homology"/>
<reference evidence="6 7" key="1">
    <citation type="journal article" date="2008" name="Nature">
        <title>The Phaeodactylum genome reveals the evolutionary history of diatom genomes.</title>
        <authorList>
            <person name="Bowler C."/>
            <person name="Allen A.E."/>
            <person name="Badger J.H."/>
            <person name="Grimwood J."/>
            <person name="Jabbari K."/>
            <person name="Kuo A."/>
            <person name="Maheswari U."/>
            <person name="Martens C."/>
            <person name="Maumus F."/>
            <person name="Otillar R.P."/>
            <person name="Rayko E."/>
            <person name="Salamov A."/>
            <person name="Vandepoele K."/>
            <person name="Beszteri B."/>
            <person name="Gruber A."/>
            <person name="Heijde M."/>
            <person name="Katinka M."/>
            <person name="Mock T."/>
            <person name="Valentin K."/>
            <person name="Verret F."/>
            <person name="Berges J.A."/>
            <person name="Brownlee C."/>
            <person name="Cadoret J.P."/>
            <person name="Chiovitti A."/>
            <person name="Choi C.J."/>
            <person name="Coesel S."/>
            <person name="De Martino A."/>
            <person name="Detter J.C."/>
            <person name="Durkin C."/>
            <person name="Falciatore A."/>
            <person name="Fournet J."/>
            <person name="Haruta M."/>
            <person name="Huysman M.J."/>
            <person name="Jenkins B.D."/>
            <person name="Jiroutova K."/>
            <person name="Jorgensen R.E."/>
            <person name="Joubert Y."/>
            <person name="Kaplan A."/>
            <person name="Kroger N."/>
            <person name="Kroth P.G."/>
            <person name="La Roche J."/>
            <person name="Lindquist E."/>
            <person name="Lommer M."/>
            <person name="Martin-Jezequel V."/>
            <person name="Lopez P.J."/>
            <person name="Lucas S."/>
            <person name="Mangogna M."/>
            <person name="McGinnis K."/>
            <person name="Medlin L.K."/>
            <person name="Montsant A."/>
            <person name="Oudot-Le Secq M.P."/>
            <person name="Napoli C."/>
            <person name="Obornik M."/>
            <person name="Parker M.S."/>
            <person name="Petit J.L."/>
            <person name="Porcel B.M."/>
            <person name="Poulsen N."/>
            <person name="Robison M."/>
            <person name="Rychlewski L."/>
            <person name="Rynearson T.A."/>
            <person name="Schmutz J."/>
            <person name="Shapiro H."/>
            <person name="Siaut M."/>
            <person name="Stanley M."/>
            <person name="Sussman M.R."/>
            <person name="Taylor A.R."/>
            <person name="Vardi A."/>
            <person name="von Dassow P."/>
            <person name="Vyverman W."/>
            <person name="Willis A."/>
            <person name="Wyrwicz L.S."/>
            <person name="Rokhsar D.S."/>
            <person name="Weissenbach J."/>
            <person name="Armbrust E.V."/>
            <person name="Green B.R."/>
            <person name="Van de Peer Y."/>
            <person name="Grigoriev I.V."/>
        </authorList>
    </citation>
    <scope>NUCLEOTIDE SEQUENCE [LARGE SCALE GENOMIC DNA]</scope>
    <source>
        <strain evidence="6 7">CCAP 1055/1</strain>
    </source>
</reference>
<evidence type="ECO:0000259" key="5">
    <source>
        <dbReference type="Pfam" id="PF04003"/>
    </source>
</evidence>
<evidence type="ECO:0000256" key="1">
    <source>
        <dbReference type="ARBA" id="ARBA00004604"/>
    </source>
</evidence>
<reference evidence="7" key="2">
    <citation type="submission" date="2008-08" db="EMBL/GenBank/DDBJ databases">
        <authorList>
            <consortium name="Diatom Consortium"/>
            <person name="Grigoriev I."/>
            <person name="Grimwood J."/>
            <person name="Kuo A."/>
            <person name="Otillar R.P."/>
            <person name="Salamov A."/>
            <person name="Detter J.C."/>
            <person name="Lindquist E."/>
            <person name="Shapiro H."/>
            <person name="Lucas S."/>
            <person name="Glavina del Rio T."/>
            <person name="Pitluck S."/>
            <person name="Rokhsar D."/>
            <person name="Bowler C."/>
        </authorList>
    </citation>
    <scope>GENOME REANNOTATION</scope>
    <source>
        <strain evidence="7">CCAP 1055/1</strain>
    </source>
</reference>
<dbReference type="PANTHER" id="PTHR44267">
    <property type="entry name" value="WD REPEAT-CONTAINING PROTEIN 43"/>
    <property type="match status" value="1"/>
</dbReference>
<dbReference type="PaxDb" id="2850-Phatr47526"/>
<dbReference type="STRING" id="556484.B7G3Z5"/>
<dbReference type="Pfam" id="PF04003">
    <property type="entry name" value="Utp12"/>
    <property type="match status" value="1"/>
</dbReference>
<sequence>MAPVVAALSANGDLVAAALPSASPSSSSSALRVLVFQTATAQLQTTLATSSKKLADSSTSQHQVIRAITFGNQNTLVAALTENAQSHTALHRSGGGAVLVWDLTRGVLAYEIPTAQSVDQSILSIALYDSHLYVLLSLHSGTSKNKSNANSKLQIHQYDAVTGVLQRKIKAGKQGSAHGCSLAVTEGTLLVRQADVVRVLHRHTASKIAKLSVGSVGNDDVDDTNRSLVNSIAAARNVGATLAGDQMVLFHSLTGAKFVKQDLPSHADRTGLQVWDSTNTEADGKDSDEVAFVTDGVDIYRIRNSDDSSTGSSRVEKVTRLVVDANQDRNDTAVLGWQNQVIVVVANRQQKSNAASLQIRRHNLVDEIVIAWQTPEFDKDITMKDPSMSLAASKRKADMQTVLGPAQAGGEAKAIDGPIPKRTKMDEEEEEEEGGIEGPSVGERLRLLRQALEKEEESDDDDNDDDTEKSKISYPPKKATTESLTQLLTQALQSGDDSMLELALSVRDTNILQETCQQLADEHLPTLLNALTSRLASKPARAEFLCVWIRVVLLTGRIRSAGHLQPLRNLLQERIEVFPALLQLEGRLSMMGRL</sequence>
<evidence type="ECO:0000313" key="6">
    <source>
        <dbReference type="EMBL" id="EEC46366.1"/>
    </source>
</evidence>
<dbReference type="SUPFAM" id="SSF50998">
    <property type="entry name" value="Quinoprotein alcohol dehydrogenase-like"/>
    <property type="match status" value="1"/>
</dbReference>
<dbReference type="GO" id="GO:0005730">
    <property type="term" value="C:nucleolus"/>
    <property type="evidence" value="ECO:0007669"/>
    <property type="project" value="UniProtKB-SubCell"/>
</dbReference>
<feature type="region of interest" description="Disordered" evidence="4">
    <location>
        <begin position="404"/>
        <end position="478"/>
    </location>
</feature>
<keyword evidence="7" id="KW-1185">Reference proteome</keyword>
<dbReference type="RefSeq" id="XP_002181826.1">
    <property type="nucleotide sequence ID" value="XM_002181790.1"/>
</dbReference>
<dbReference type="EMBL" id="CM000616">
    <property type="protein sequence ID" value="EEC46366.1"/>
    <property type="molecule type" value="Genomic_DNA"/>
</dbReference>
<dbReference type="GO" id="GO:0000462">
    <property type="term" value="P:maturation of SSU-rRNA from tricistronic rRNA transcript (SSU-rRNA, 5.8S rRNA, LSU-rRNA)"/>
    <property type="evidence" value="ECO:0007669"/>
    <property type="project" value="TreeGrafter"/>
</dbReference>
<evidence type="ECO:0000256" key="2">
    <source>
        <dbReference type="ARBA" id="ARBA00023242"/>
    </source>
</evidence>
<dbReference type="KEGG" id="pti:PHATRDRAFT_47526"/>
<accession>B7G3Z5</accession>
<evidence type="ECO:0000256" key="4">
    <source>
        <dbReference type="SAM" id="MobiDB-lite"/>
    </source>
</evidence>
<dbReference type="HOGENOM" id="CLU_459658_0_0_1"/>
<dbReference type="InterPro" id="IPR052414">
    <property type="entry name" value="U3_snoRNA-assoc_WDR"/>
</dbReference>
<dbReference type="InterPro" id="IPR011047">
    <property type="entry name" value="Quinoprotein_ADH-like_sf"/>
</dbReference>
<dbReference type="AlphaFoldDB" id="B7G3Z5"/>
<organism evidence="6 7">
    <name type="scientific">Phaeodactylum tricornutum (strain CCAP 1055/1)</name>
    <dbReference type="NCBI Taxonomy" id="556484"/>
    <lineage>
        <taxon>Eukaryota</taxon>
        <taxon>Sar</taxon>
        <taxon>Stramenopiles</taxon>
        <taxon>Ochrophyta</taxon>
        <taxon>Bacillariophyta</taxon>
        <taxon>Bacillariophyceae</taxon>
        <taxon>Bacillariophycidae</taxon>
        <taxon>Naviculales</taxon>
        <taxon>Phaeodactylaceae</taxon>
        <taxon>Phaeodactylum</taxon>
    </lineage>
</organism>
<name>B7G3Z5_PHATC</name>